<dbReference type="InterPro" id="IPR002557">
    <property type="entry name" value="Chitin-bd_dom"/>
</dbReference>
<dbReference type="EMBL" id="CADCXV010000806">
    <property type="protein sequence ID" value="CAB0036024.1"/>
    <property type="molecule type" value="Genomic_DNA"/>
</dbReference>
<feature type="non-terminal residue" evidence="4">
    <location>
        <position position="1"/>
    </location>
</feature>
<dbReference type="Proteomes" id="UP000479190">
    <property type="component" value="Unassembled WGS sequence"/>
</dbReference>
<dbReference type="OrthoDB" id="6428908at2759"/>
<dbReference type="SUPFAM" id="SSF57625">
    <property type="entry name" value="Invertebrate chitin-binding proteins"/>
    <property type="match status" value="1"/>
</dbReference>
<dbReference type="InterPro" id="IPR052976">
    <property type="entry name" value="Scoloptoxin-like"/>
</dbReference>
<reference evidence="4 5" key="1">
    <citation type="submission" date="2020-02" db="EMBL/GenBank/DDBJ databases">
        <authorList>
            <person name="Ferguson B K."/>
        </authorList>
    </citation>
    <scope>NUCLEOTIDE SEQUENCE [LARGE SCALE GENOMIC DNA]</scope>
</reference>
<proteinExistence type="predicted"/>
<evidence type="ECO:0000256" key="1">
    <source>
        <dbReference type="SAM" id="MobiDB-lite"/>
    </source>
</evidence>
<evidence type="ECO:0000313" key="4">
    <source>
        <dbReference type="EMBL" id="CAB0036024.1"/>
    </source>
</evidence>
<evidence type="ECO:0008006" key="6">
    <source>
        <dbReference type="Google" id="ProtNLM"/>
    </source>
</evidence>
<sequence>YQSVAKGLRILCNGFCYRPKCISRERTACIYILHDSIWSNLIRTTVAAVVATAARLYTYIYPRRIGRSTKQSERFTTEKVTRQHVPYTEAQETSKYTHAFLPACLAQFSSPRAARPGTPREKCYIILHIYSCVRAQGSNRLKNPALVSNQTDILQFLHEYRWWKYCSTKRTKNSSAREKTRLLKFFRTLPVYFASNSKNRDTHNPSLRAKMRTVYNNYYNRNAQQVKLGGLPMCQTEARLSCQHGHTCENSTGLGCALGNGLQQDGSGRVSKRAKPLDPEEDDYYYEDVVDERNNPTNEAPVVPPGFLSPSVREYLDLGKSIPEEIRILAAAASAQPSPNKELSIHAPLAGAGELERDDDRKREERERAREVEQRRLEGENAVFSMKFARTSGAHVYFVGSEFKVVQTGRPGTDYPVLGKVPYTEFYCDEQAYPGFFADVETRCQAWHYCDIDGRQATFLCPNGTQFSQAVFVCDWWFNVSKLLHVKHRDYNYKQNDGFYFQRKNPSVSLGHVKYNSIQQCIYTWMQSRSSYNHSHTSARPSGVMANDKSPPERKLRATLCVCPRALALNHAFNGLALQLHADGHFKFVKVRQQQRQQQPFGIICAHSRAYHAAADSSVETNSLNECADQMEKNTQNEYLRAIEAENEKRRKDLQRLEEYCFLSNHIPYGLVARIPGFHPGGSGSIPELNFGEKKISITRMCKSVKIRTFSPAYSNVTPTRDGVAACEFRRGYHLSLLIQFFSQIFSHVTNRRGAPSCKHECGEIKYEQQYRLISQTELRSTFVYTLVMTTWRRDELDVAEAYLLEHPGVLTVTDYEEVAARIMVTTGRNRSAGAVKTKLNAIKRARSNPETAASAPERWTEQDVERLAARYAEVAGNTKAAKIRALITEFPGRSEKAIATLLRERFPVLYHRREHLQQPQTQIITSEPATYSITTEEAVSTSAQSNIQAAIIITEESVPTSTQPIIQPLTNAEDPVMLSPPSALEVPSSLRAKFLAIYKAAAKTRRKIARPRGFVQHGIIAAINELLKEQLEKINATTTSAVRRRKEAKQAIYASAALLMSEHRRRTANKLPQNFEYTKRKIRKTQRQLERSRKLRSFVGGQRLSRELKQHARELRRLKMTPTQAIRLGEERLQALECKYEVQLAKAEALGVRTQFIGKPSMSVITRVSERACPDLKRTEDYYRALFSENNERDKQDTPVFSEWLQRMHTHRDAMDLGYQLSEQRLRVLIAGHIDRSPPWKACGLDGIPTAIYKMLSSARNYLATFIIDAITGRERIQETDVRARVVLIHKAGDLSDPANYRPIAVLNADYKILTACVAEIISEGLADWMIPKQQLARRDVWGTTHGLLWDKACTQAARLSRRKNYSSWFDYAKAYDSVSHVQLKRLIAALPVHQQVRNLTKALVSKWAITVQLNTQQTAPIRVRRGIYQGDSMTPLLFVLVTACIIPAIEEDAEIASASRGRHRIAAFMDDIKTHAPTKKAAELIKNKLEKTSGELACCSM</sequence>
<dbReference type="InterPro" id="IPR000477">
    <property type="entry name" value="RT_dom"/>
</dbReference>
<dbReference type="InterPro" id="IPR036508">
    <property type="entry name" value="Chitin-bd_dom_sf"/>
</dbReference>
<evidence type="ECO:0000259" key="2">
    <source>
        <dbReference type="PROSITE" id="PS50878"/>
    </source>
</evidence>
<dbReference type="GO" id="GO:0071897">
    <property type="term" value="P:DNA biosynthetic process"/>
    <property type="evidence" value="ECO:0007669"/>
    <property type="project" value="UniProtKB-ARBA"/>
</dbReference>
<dbReference type="SUPFAM" id="SSF56672">
    <property type="entry name" value="DNA/RNA polymerases"/>
    <property type="match status" value="1"/>
</dbReference>
<protein>
    <recommendedName>
        <fullName evidence="6">Chitin-binding type-2 domain-containing protein</fullName>
    </recommendedName>
</protein>
<name>A0A6H5IG72_9HYME</name>
<feature type="domain" description="Reverse transcriptase" evidence="2">
    <location>
        <begin position="1271"/>
        <end position="1503"/>
    </location>
</feature>
<gene>
    <name evidence="4" type="ORF">TBRA_LOCUS7906</name>
</gene>
<evidence type="ECO:0000259" key="3">
    <source>
        <dbReference type="PROSITE" id="PS50940"/>
    </source>
</evidence>
<feature type="domain" description="Chitin-binding type-2" evidence="3">
    <location>
        <begin position="425"/>
        <end position="476"/>
    </location>
</feature>
<dbReference type="Pfam" id="PF00078">
    <property type="entry name" value="RVT_1"/>
    <property type="match status" value="1"/>
</dbReference>
<dbReference type="PROSITE" id="PS50940">
    <property type="entry name" value="CHIT_BIND_II"/>
    <property type="match status" value="1"/>
</dbReference>
<feature type="region of interest" description="Disordered" evidence="1">
    <location>
        <begin position="337"/>
        <end position="373"/>
    </location>
</feature>
<dbReference type="PROSITE" id="PS50878">
    <property type="entry name" value="RT_POL"/>
    <property type="match status" value="1"/>
</dbReference>
<dbReference type="PANTHER" id="PTHR22933:SF18">
    <property type="match status" value="1"/>
</dbReference>
<dbReference type="PANTHER" id="PTHR22933">
    <property type="entry name" value="FI18007P1-RELATED"/>
    <property type="match status" value="1"/>
</dbReference>
<organism evidence="4 5">
    <name type="scientific">Trichogramma brassicae</name>
    <dbReference type="NCBI Taxonomy" id="86971"/>
    <lineage>
        <taxon>Eukaryota</taxon>
        <taxon>Metazoa</taxon>
        <taxon>Ecdysozoa</taxon>
        <taxon>Arthropoda</taxon>
        <taxon>Hexapoda</taxon>
        <taxon>Insecta</taxon>
        <taxon>Pterygota</taxon>
        <taxon>Neoptera</taxon>
        <taxon>Endopterygota</taxon>
        <taxon>Hymenoptera</taxon>
        <taxon>Apocrita</taxon>
        <taxon>Proctotrupomorpha</taxon>
        <taxon>Chalcidoidea</taxon>
        <taxon>Trichogrammatidae</taxon>
        <taxon>Trichogramma</taxon>
    </lineage>
</organism>
<dbReference type="InterPro" id="IPR043502">
    <property type="entry name" value="DNA/RNA_pol_sf"/>
</dbReference>
<dbReference type="Pfam" id="PF01607">
    <property type="entry name" value="CBM_14"/>
    <property type="match status" value="1"/>
</dbReference>
<dbReference type="GO" id="GO:0008061">
    <property type="term" value="F:chitin binding"/>
    <property type="evidence" value="ECO:0007669"/>
    <property type="project" value="InterPro"/>
</dbReference>
<dbReference type="GO" id="GO:0005576">
    <property type="term" value="C:extracellular region"/>
    <property type="evidence" value="ECO:0007669"/>
    <property type="project" value="InterPro"/>
</dbReference>
<feature type="compositionally biased region" description="Basic and acidic residues" evidence="1">
    <location>
        <begin position="354"/>
        <end position="373"/>
    </location>
</feature>
<evidence type="ECO:0000313" key="5">
    <source>
        <dbReference type="Proteomes" id="UP000479190"/>
    </source>
</evidence>
<dbReference type="Gene3D" id="2.170.140.10">
    <property type="entry name" value="Chitin binding domain"/>
    <property type="match status" value="1"/>
</dbReference>
<accession>A0A6H5IG72</accession>
<keyword evidence="5" id="KW-1185">Reference proteome</keyword>